<dbReference type="Proteomes" id="UP001596074">
    <property type="component" value="Unassembled WGS sequence"/>
</dbReference>
<protein>
    <submittedName>
        <fullName evidence="2">Transglutaminase family protein</fullName>
    </submittedName>
</protein>
<dbReference type="PANTHER" id="PTHR33490">
    <property type="entry name" value="BLR5614 PROTEIN-RELATED"/>
    <property type="match status" value="1"/>
</dbReference>
<dbReference type="Gene3D" id="3.10.620.30">
    <property type="match status" value="1"/>
</dbReference>
<reference evidence="3" key="1">
    <citation type="journal article" date="2019" name="Int. J. Syst. Evol. Microbiol.">
        <title>The Global Catalogue of Microorganisms (GCM) 10K type strain sequencing project: providing services to taxonomists for standard genome sequencing and annotation.</title>
        <authorList>
            <consortium name="The Broad Institute Genomics Platform"/>
            <consortium name="The Broad Institute Genome Sequencing Center for Infectious Disease"/>
            <person name="Wu L."/>
            <person name="Ma J."/>
        </authorList>
    </citation>
    <scope>NUCLEOTIDE SEQUENCE [LARGE SCALE GENOMIC DNA]</scope>
    <source>
        <strain evidence="3">KCTC 42087</strain>
    </source>
</reference>
<dbReference type="RefSeq" id="WP_378290551.1">
    <property type="nucleotide sequence ID" value="NZ_JBHSON010000114.1"/>
</dbReference>
<dbReference type="SUPFAM" id="SSF54001">
    <property type="entry name" value="Cysteine proteinases"/>
    <property type="match status" value="1"/>
</dbReference>
<comment type="caution">
    <text evidence="2">The sequence shown here is derived from an EMBL/GenBank/DDBJ whole genome shotgun (WGS) entry which is preliminary data.</text>
</comment>
<feature type="domain" description="Transglutaminase-like" evidence="1">
    <location>
        <begin position="72"/>
        <end position="132"/>
    </location>
</feature>
<evidence type="ECO:0000313" key="2">
    <source>
        <dbReference type="EMBL" id="MFC5753487.1"/>
    </source>
</evidence>
<keyword evidence="3" id="KW-1185">Reference proteome</keyword>
<sequence>MTPLEFAAEPWDYLGESEAVDLEHELVQATASELRTGDDIAYARAAFELVRDRITHSVDAGDRRVTWRASDVLREGTGLCYAKAHAFVALLRAGGIQAGFCYQRLRAGEGFVLHGLAAALIDDRWVRLDPRGNKPGIDVEFSAEEDRLAFTPDPALGESDYRTVYADPHPAVLDVLKAHDDCVRLCETGELPSAEL</sequence>
<dbReference type="PANTHER" id="PTHR33490:SF3">
    <property type="entry name" value="CONSERVED INTEGRAL MEMBRANE PROTEIN"/>
    <property type="match status" value="1"/>
</dbReference>
<organism evidence="2 3">
    <name type="scientific">Actinomadura rugatobispora</name>
    <dbReference type="NCBI Taxonomy" id="1994"/>
    <lineage>
        <taxon>Bacteria</taxon>
        <taxon>Bacillati</taxon>
        <taxon>Actinomycetota</taxon>
        <taxon>Actinomycetes</taxon>
        <taxon>Streptosporangiales</taxon>
        <taxon>Thermomonosporaceae</taxon>
        <taxon>Actinomadura</taxon>
    </lineage>
</organism>
<evidence type="ECO:0000259" key="1">
    <source>
        <dbReference type="SMART" id="SM00460"/>
    </source>
</evidence>
<evidence type="ECO:0000313" key="3">
    <source>
        <dbReference type="Proteomes" id="UP001596074"/>
    </source>
</evidence>
<dbReference type="InterPro" id="IPR038765">
    <property type="entry name" value="Papain-like_cys_pep_sf"/>
</dbReference>
<proteinExistence type="predicted"/>
<gene>
    <name evidence="2" type="ORF">ACFPZN_48380</name>
</gene>
<dbReference type="InterPro" id="IPR002931">
    <property type="entry name" value="Transglutaminase-like"/>
</dbReference>
<dbReference type="EMBL" id="JBHSON010000114">
    <property type="protein sequence ID" value="MFC5753487.1"/>
    <property type="molecule type" value="Genomic_DNA"/>
</dbReference>
<accession>A0ABW1AG30</accession>
<name>A0ABW1AG30_9ACTN</name>
<dbReference type="SMART" id="SM00460">
    <property type="entry name" value="TGc"/>
    <property type="match status" value="1"/>
</dbReference>
<dbReference type="Pfam" id="PF01841">
    <property type="entry name" value="Transglut_core"/>
    <property type="match status" value="1"/>
</dbReference>